<feature type="domain" description="Fibronectin type-III" evidence="8">
    <location>
        <begin position="726"/>
        <end position="812"/>
    </location>
</feature>
<dbReference type="InterPro" id="IPR036116">
    <property type="entry name" value="FN3_sf"/>
</dbReference>
<evidence type="ECO:0000259" key="7">
    <source>
        <dbReference type="PROSITE" id="PS50022"/>
    </source>
</evidence>
<name>A0AB36JNP9_9BACL</name>
<dbReference type="EMBL" id="MPTO01000003">
    <property type="protein sequence ID" value="OME23632.1"/>
    <property type="molecule type" value="Genomic_DNA"/>
</dbReference>
<dbReference type="PROSITE" id="PS50853">
    <property type="entry name" value="FN3"/>
    <property type="match status" value="1"/>
</dbReference>
<dbReference type="InterPro" id="IPR011050">
    <property type="entry name" value="Pectin_lyase_fold/virulence"/>
</dbReference>
<dbReference type="CDD" id="cd00063">
    <property type="entry name" value="FN3"/>
    <property type="match status" value="1"/>
</dbReference>
<feature type="compositionally biased region" description="Polar residues" evidence="5">
    <location>
        <begin position="158"/>
        <end position="169"/>
    </location>
</feature>
<dbReference type="Gene3D" id="2.160.20.10">
    <property type="entry name" value="Single-stranded right-handed beta-helix, Pectin lyase-like"/>
    <property type="match status" value="1"/>
</dbReference>
<dbReference type="NCBIfam" id="NF033679">
    <property type="entry name" value="DNRLRE_dom"/>
    <property type="match status" value="1"/>
</dbReference>
<organism evidence="9 10">
    <name type="scientific">Paenibacillus odorifer</name>
    <dbReference type="NCBI Taxonomy" id="189426"/>
    <lineage>
        <taxon>Bacteria</taxon>
        <taxon>Bacillati</taxon>
        <taxon>Bacillota</taxon>
        <taxon>Bacilli</taxon>
        <taxon>Bacillales</taxon>
        <taxon>Paenibacillaceae</taxon>
        <taxon>Paenibacillus</taxon>
    </lineage>
</organism>
<dbReference type="PANTHER" id="PTHR48081">
    <property type="entry name" value="AB HYDROLASE SUPERFAMILY PROTEIN C4A8.06C"/>
    <property type="match status" value="1"/>
</dbReference>
<dbReference type="InterPro" id="IPR002227">
    <property type="entry name" value="Tyrosinase_Cu-bd"/>
</dbReference>
<dbReference type="InterPro" id="IPR003961">
    <property type="entry name" value="FN3_dom"/>
</dbReference>
<feature type="region of interest" description="Disordered" evidence="5">
    <location>
        <begin position="157"/>
        <end position="179"/>
    </location>
</feature>
<comment type="subcellular location">
    <subcellularLocation>
        <location evidence="1">Secreted</location>
    </subcellularLocation>
</comment>
<dbReference type="Proteomes" id="UP000187323">
    <property type="component" value="Unassembled WGS sequence"/>
</dbReference>
<evidence type="ECO:0000313" key="9">
    <source>
        <dbReference type="EMBL" id="OME23632.1"/>
    </source>
</evidence>
<accession>A0AB36JNP9</accession>
<dbReference type="InterPro" id="IPR024535">
    <property type="entry name" value="RHGA/B-epi-like_pectate_lyase"/>
</dbReference>
<feature type="domain" description="F5/8 type C" evidence="7">
    <location>
        <begin position="796"/>
        <end position="941"/>
    </location>
</feature>
<dbReference type="PANTHER" id="PTHR48081:SF13">
    <property type="entry name" value="ALPHA_BETA HYDROLASE"/>
    <property type="match status" value="1"/>
</dbReference>
<dbReference type="InterPro" id="IPR055372">
    <property type="entry name" value="CBM96"/>
</dbReference>
<dbReference type="GO" id="GO:0005576">
    <property type="term" value="C:extracellular region"/>
    <property type="evidence" value="ECO:0007669"/>
    <property type="project" value="UniProtKB-SubCell"/>
</dbReference>
<feature type="transmembrane region" description="Helical" evidence="6">
    <location>
        <begin position="12"/>
        <end position="32"/>
    </location>
</feature>
<dbReference type="InterPro" id="IPR050300">
    <property type="entry name" value="GDXG_lipolytic_enzyme"/>
</dbReference>
<dbReference type="PROSITE" id="PS50022">
    <property type="entry name" value="FA58C_3"/>
    <property type="match status" value="1"/>
</dbReference>
<dbReference type="Pfam" id="PF12708">
    <property type="entry name" value="Pect-lyase_RHGA_epim"/>
    <property type="match status" value="1"/>
</dbReference>
<gene>
    <name evidence="9" type="ORF">BSK47_04045</name>
</gene>
<comment type="caution">
    <text evidence="9">The sequence shown here is derived from an EMBL/GenBank/DDBJ whole genome shotgun (WGS) entry which is preliminary data.</text>
</comment>
<dbReference type="InterPro" id="IPR029058">
    <property type="entry name" value="AB_hydrolase_fold"/>
</dbReference>
<dbReference type="SUPFAM" id="SSF49265">
    <property type="entry name" value="Fibronectin type III"/>
    <property type="match status" value="1"/>
</dbReference>
<evidence type="ECO:0000256" key="4">
    <source>
        <dbReference type="ARBA" id="ARBA00022801"/>
    </source>
</evidence>
<dbReference type="GO" id="GO:0016491">
    <property type="term" value="F:oxidoreductase activity"/>
    <property type="evidence" value="ECO:0007669"/>
    <property type="project" value="InterPro"/>
</dbReference>
<evidence type="ECO:0000256" key="1">
    <source>
        <dbReference type="ARBA" id="ARBA00004613"/>
    </source>
</evidence>
<evidence type="ECO:0000256" key="5">
    <source>
        <dbReference type="SAM" id="MobiDB-lite"/>
    </source>
</evidence>
<dbReference type="Pfam" id="PF24517">
    <property type="entry name" value="CBM96"/>
    <property type="match status" value="1"/>
</dbReference>
<dbReference type="InterPro" id="IPR049492">
    <property type="entry name" value="BD-FAE-like_dom"/>
</dbReference>
<dbReference type="GO" id="GO:0016787">
    <property type="term" value="F:hydrolase activity"/>
    <property type="evidence" value="ECO:0007669"/>
    <property type="project" value="UniProtKB-KW"/>
</dbReference>
<keyword evidence="6" id="KW-0472">Membrane</keyword>
<dbReference type="SUPFAM" id="SSF49785">
    <property type="entry name" value="Galactose-binding domain-like"/>
    <property type="match status" value="1"/>
</dbReference>
<dbReference type="InterPro" id="IPR012334">
    <property type="entry name" value="Pectin_lyas_fold"/>
</dbReference>
<evidence type="ECO:0000256" key="2">
    <source>
        <dbReference type="ARBA" id="ARBA00022525"/>
    </source>
</evidence>
<evidence type="ECO:0008006" key="11">
    <source>
        <dbReference type="Google" id="ProtNLM"/>
    </source>
</evidence>
<protein>
    <recommendedName>
        <fullName evidence="11">F5/8 type C domain-containing protein</fullName>
    </recommendedName>
</protein>
<dbReference type="Gene3D" id="2.60.120.260">
    <property type="entry name" value="Galactose-binding domain-like"/>
    <property type="match status" value="1"/>
</dbReference>
<dbReference type="Pfam" id="PF20434">
    <property type="entry name" value="BD-FAE"/>
    <property type="match status" value="1"/>
</dbReference>
<dbReference type="SUPFAM" id="SSF53474">
    <property type="entry name" value="alpha/beta-Hydrolases"/>
    <property type="match status" value="1"/>
</dbReference>
<dbReference type="InterPro" id="IPR000421">
    <property type="entry name" value="FA58C"/>
</dbReference>
<dbReference type="InterPro" id="IPR013783">
    <property type="entry name" value="Ig-like_fold"/>
</dbReference>
<proteinExistence type="predicted"/>
<dbReference type="PROSITE" id="PS00498">
    <property type="entry name" value="TYROSINASE_2"/>
    <property type="match status" value="1"/>
</dbReference>
<dbReference type="SUPFAM" id="SSF51126">
    <property type="entry name" value="Pectin lyase-like"/>
    <property type="match status" value="1"/>
</dbReference>
<sequence length="1423" mass="153416">MRNGLYRNAFRVGIRVLLSLVLLSLVLLYSPLEMKALTEVYADGMTDDYVTLYEENFDDPDNFGSTGGMAIPGPWLQEGEGNSMAKTSVSSTAPSVPNLVKIDGKDALALPVNSTGYRNLQLSYYTRASSYIGGSVIVEWSSDRGINWTTLEEFKLSPGTQEQKNSEPNQLKVHNLGSGADNNPNVKIRVRVGELMSANMYIDSVALKAQAIPGIPPAETPVPIPTPAEPKPFVVPEGVKLYEDVLIGNAGTRPIYTSIAVPKIPPQAPMPVMVYIHGGGWNHGDRKQALASICNYVTKRGYIGVSLDYRLTPEAPFPAQIQDVKLAIRYLRAHAAEFHLDPSRIGVWGSSSGGHLASLLGTTGNIKSGETITLDTGHTVNVPDLEGNGGWQQYSDQVQAVVDLYGPADFTTNFANSYKSVKALLGGNDAFSVPDQARLAMPGTYASPDDPPFFIRHGDVDATIPYTDSITFSNQLKDAGVKVVDVKIVPKQGHGFIGEAAEQASAEAWAFMDQYVKNRMATTPDDDEVVYRDLASLTPSGDAVIDSSKPTVNFNSATGSSNGLFSISSGAENKKYVYFKFDVSSYSNPANRYIFNVAAKKGSSNADLELSLFGLKDTNWTESELTWSNAPVTDLTIASLSGKFTVTADKSGAPQVYSIDVSEFVRERLSAWGGNIAFLLGDASSTGISLNVYSKEANGNSNPRPQLVVQEAVAPSSDHEKPSWPDGSSLKAVNIGTEFIQLSWPGASDNQGIGSYRVYRDNTLLSNVTDATYTAVGLSPSTAYSFKVEAVDQSGNTSVPLSFTRSTLTEPITPYPIANVTASDSDGNIATNTIDNNLFTRWSAAGNSPWIQYDLGERKQISYLGIAVYKGDTRTAQLSIETSNDGLAWTTIWTGASMFRTIEMQPFDLPDTEARYVRIVGLGNSDGSAFTSLSEVNLYAPFANGDTPVANIPNYTPNPPREPIPFTAPGLTEPDGTVHPVHSSPTTTGRILNVLDYNADLADNDTDDGIAIQAAINSAESGDEVYLPSGVYNLNSTLDTLVNLKLKSGVNLRGEDQSTTILKTSLHKVKNSALMKVSGQHDLSISNLTLTSTWNGVYTTDHKVNNPDAGGPDSMITIANFGEVPSYNITVDGVTVEKYSRMGVRIDNSRDIVVRRSMFRNATDVGPGGAGYGVSIQGMAKQDRNGYENDTVWNVVEDSHFEGPYLRHGVLIQFVAHNNVLRNNQFMNTKLDAIDLHGELEYLNEIYGNVISDIPYGAAIGLGNTGGTAPSNHSKSGPRNYIHDNMIRNTREGINVTMGTPDTVIERNVIENTTHIEDAKGIQILNGPGTIIKENIIRNNTASNYWAVSLEHDPGDSKANDIGAGDPQDVQLIANSLIGNTNGIRLLAGKGIILQGNLIDSISSNYFKNDHVGVEGWPLPIIP</sequence>
<dbReference type="InterPro" id="IPR006626">
    <property type="entry name" value="PbH1"/>
</dbReference>
<dbReference type="SMART" id="SM00060">
    <property type="entry name" value="FN3"/>
    <property type="match status" value="1"/>
</dbReference>
<keyword evidence="3" id="KW-0732">Signal</keyword>
<dbReference type="Pfam" id="PF00754">
    <property type="entry name" value="F5_F8_type_C"/>
    <property type="match status" value="1"/>
</dbReference>
<dbReference type="Gene3D" id="2.60.40.10">
    <property type="entry name" value="Immunoglobulins"/>
    <property type="match status" value="1"/>
</dbReference>
<dbReference type="Pfam" id="PF00041">
    <property type="entry name" value="fn3"/>
    <property type="match status" value="1"/>
</dbReference>
<keyword evidence="6" id="KW-1133">Transmembrane helix</keyword>
<keyword evidence="6" id="KW-0812">Transmembrane</keyword>
<evidence type="ECO:0000259" key="8">
    <source>
        <dbReference type="PROSITE" id="PS50853"/>
    </source>
</evidence>
<reference evidence="9 10" key="1">
    <citation type="submission" date="2016-10" db="EMBL/GenBank/DDBJ databases">
        <title>Paenibacillus species isolates.</title>
        <authorList>
            <person name="Beno S.M."/>
        </authorList>
    </citation>
    <scope>NUCLEOTIDE SEQUENCE [LARGE SCALE GENOMIC DNA]</scope>
    <source>
        <strain evidence="9 10">FSL H7-0918</strain>
    </source>
</reference>
<keyword evidence="4" id="KW-0378">Hydrolase</keyword>
<evidence type="ECO:0000256" key="3">
    <source>
        <dbReference type="ARBA" id="ARBA00022729"/>
    </source>
</evidence>
<dbReference type="InterPro" id="IPR008979">
    <property type="entry name" value="Galactose-bd-like_sf"/>
</dbReference>
<keyword evidence="2" id="KW-0964">Secreted</keyword>
<dbReference type="Gene3D" id="3.40.50.1820">
    <property type="entry name" value="alpha/beta hydrolase"/>
    <property type="match status" value="1"/>
</dbReference>
<evidence type="ECO:0000313" key="10">
    <source>
        <dbReference type="Proteomes" id="UP000187323"/>
    </source>
</evidence>
<evidence type="ECO:0000256" key="6">
    <source>
        <dbReference type="SAM" id="Phobius"/>
    </source>
</evidence>
<dbReference type="RefSeq" id="WP_076133611.1">
    <property type="nucleotide sequence ID" value="NZ_MPTO01000003.1"/>
</dbReference>
<dbReference type="SMART" id="SM00710">
    <property type="entry name" value="PbH1"/>
    <property type="match status" value="8"/>
</dbReference>